<gene>
    <name evidence="2" type="ORF">Tci_056416</name>
</gene>
<protein>
    <recommendedName>
        <fullName evidence="3">Transposase (Putative), gypsy type</fullName>
    </recommendedName>
</protein>
<reference evidence="2" key="1">
    <citation type="journal article" date="2019" name="Sci. Rep.">
        <title>Draft genome of Tanacetum cinerariifolium, the natural source of mosquito coil.</title>
        <authorList>
            <person name="Yamashiro T."/>
            <person name="Shiraishi A."/>
            <person name="Satake H."/>
            <person name="Nakayama K."/>
        </authorList>
    </citation>
    <scope>NUCLEOTIDE SEQUENCE</scope>
</reference>
<evidence type="ECO:0000256" key="1">
    <source>
        <dbReference type="SAM" id="MobiDB-lite"/>
    </source>
</evidence>
<organism evidence="2">
    <name type="scientific">Tanacetum cinerariifolium</name>
    <name type="common">Dalmatian daisy</name>
    <name type="synonym">Chrysanthemum cinerariifolium</name>
    <dbReference type="NCBI Taxonomy" id="118510"/>
    <lineage>
        <taxon>Eukaryota</taxon>
        <taxon>Viridiplantae</taxon>
        <taxon>Streptophyta</taxon>
        <taxon>Embryophyta</taxon>
        <taxon>Tracheophyta</taxon>
        <taxon>Spermatophyta</taxon>
        <taxon>Magnoliopsida</taxon>
        <taxon>eudicotyledons</taxon>
        <taxon>Gunneridae</taxon>
        <taxon>Pentapetalae</taxon>
        <taxon>asterids</taxon>
        <taxon>campanulids</taxon>
        <taxon>Asterales</taxon>
        <taxon>Asteraceae</taxon>
        <taxon>Asteroideae</taxon>
        <taxon>Anthemideae</taxon>
        <taxon>Anthemidinae</taxon>
        <taxon>Tanacetum</taxon>
    </lineage>
</organism>
<proteinExistence type="predicted"/>
<feature type="region of interest" description="Disordered" evidence="1">
    <location>
        <begin position="266"/>
        <end position="287"/>
    </location>
</feature>
<dbReference type="AlphaFoldDB" id="A0A6L2NE05"/>
<sequence length="643" mass="71773">MSAITDVGCVLTQEALDSFCNTFHISKKVHLVLPNQDDTMHERPVGKIRLYTIFFDFANFKLPLSTFLVDILSHFRINISQLSVIGAAKISHFEILCRVYGINNRFFWVDDFAFPASFLWHTAKHVTRDHALVAADFNAQDYATLVTHPSPWVPYVRFVLRVLWLCCVASNHSFVSYIMDLFAFIHAPDPTKVRFVKRERDVDKPRLLDTIVGRIVPLLLVTPDRADSELEASAVVKAANIVTEDAAPVRLRSQWKRKSVAVDAGGASHLPKKLREDHGASSGTSVSASVSITLEREDEDHTDFVAEPNLRTIEAPQRFVTSSDSSYHSGPTIVDAEVDSLVRSSTPVMTTATTVTSMVDSTLVAKEKPVKPSLFAADSSSAAARQMSLGAEVRMRVKYNVKERRRLKSVVEKKDELLKARDGEIENIKAQLLLKEAKAAKAIRLRAHTSNLEAVEKSLWDEVNSFKGRDVILKKERDALDVKVTDLEASVMKIVNEKFDKLYTDFVEMSLHLEEKFYPHLLTTISGRRWLLTHGMELAIVKCLNSPKYLSALGTAIGKAIEKGMQDGLAFGITHGKKGRVLTNVSAYNPSEEADYISALQQLQNLNFPLLAELKSNTDSSVEAIMEILHLENSLAEKLGLNE</sequence>
<comment type="caution">
    <text evidence="2">The sequence shown here is derived from an EMBL/GenBank/DDBJ whole genome shotgun (WGS) entry which is preliminary data.</text>
</comment>
<dbReference type="EMBL" id="BKCJ010008894">
    <property type="protein sequence ID" value="GEU84438.1"/>
    <property type="molecule type" value="Genomic_DNA"/>
</dbReference>
<name>A0A6L2NE05_TANCI</name>
<dbReference type="PANTHER" id="PTHR31099">
    <property type="entry name" value="OS06G0165300 PROTEIN"/>
    <property type="match status" value="1"/>
</dbReference>
<evidence type="ECO:0000313" key="2">
    <source>
        <dbReference type="EMBL" id="GEU84438.1"/>
    </source>
</evidence>
<evidence type="ECO:0008006" key="3">
    <source>
        <dbReference type="Google" id="ProtNLM"/>
    </source>
</evidence>
<accession>A0A6L2NE05</accession>
<dbReference type="PANTHER" id="PTHR31099:SF41">
    <property type="entry name" value="TRANSPOSASE (PUTATIVE), GYPSY TYPE-RELATED"/>
    <property type="match status" value="1"/>
</dbReference>